<name>A0A840PWK6_9PSEU</name>
<evidence type="ECO:0008006" key="3">
    <source>
        <dbReference type="Google" id="ProtNLM"/>
    </source>
</evidence>
<comment type="caution">
    <text evidence="1">The sequence shown here is derived from an EMBL/GenBank/DDBJ whole genome shotgun (WGS) entry which is preliminary data.</text>
</comment>
<dbReference type="Proteomes" id="UP000584374">
    <property type="component" value="Unassembled WGS sequence"/>
</dbReference>
<dbReference type="EMBL" id="JACHIW010000001">
    <property type="protein sequence ID" value="MBB5152706.1"/>
    <property type="molecule type" value="Genomic_DNA"/>
</dbReference>
<proteinExistence type="predicted"/>
<organism evidence="1 2">
    <name type="scientific">Saccharopolyspora phatthalungensis</name>
    <dbReference type="NCBI Taxonomy" id="664693"/>
    <lineage>
        <taxon>Bacteria</taxon>
        <taxon>Bacillati</taxon>
        <taxon>Actinomycetota</taxon>
        <taxon>Actinomycetes</taxon>
        <taxon>Pseudonocardiales</taxon>
        <taxon>Pseudonocardiaceae</taxon>
        <taxon>Saccharopolyspora</taxon>
    </lineage>
</organism>
<accession>A0A840PWK6</accession>
<reference evidence="1 2" key="1">
    <citation type="submission" date="2020-08" db="EMBL/GenBank/DDBJ databases">
        <title>Sequencing the genomes of 1000 actinobacteria strains.</title>
        <authorList>
            <person name="Klenk H.-P."/>
        </authorList>
    </citation>
    <scope>NUCLEOTIDE SEQUENCE [LARGE SCALE GENOMIC DNA]</scope>
    <source>
        <strain evidence="1 2">DSM 45584</strain>
    </source>
</reference>
<dbReference type="AlphaFoldDB" id="A0A840PWK6"/>
<evidence type="ECO:0000313" key="1">
    <source>
        <dbReference type="EMBL" id="MBB5152706.1"/>
    </source>
</evidence>
<dbReference type="InterPro" id="IPR011990">
    <property type="entry name" value="TPR-like_helical_dom_sf"/>
</dbReference>
<gene>
    <name evidence="1" type="ORF">BJ970_000240</name>
</gene>
<evidence type="ECO:0000313" key="2">
    <source>
        <dbReference type="Proteomes" id="UP000584374"/>
    </source>
</evidence>
<protein>
    <recommendedName>
        <fullName evidence="3">Tetratricopeptide repeat protein</fullName>
    </recommendedName>
</protein>
<dbReference type="Gene3D" id="1.25.40.10">
    <property type="entry name" value="Tetratricopeptide repeat domain"/>
    <property type="match status" value="1"/>
</dbReference>
<dbReference type="SUPFAM" id="SSF48452">
    <property type="entry name" value="TPR-like"/>
    <property type="match status" value="1"/>
</dbReference>
<sequence>MSQRVHMVSSYLSLLETGKRPVLHKHIKAYERALGVEGLADDMDRRTLLTALATAAASEPLARLLDGLVSPGETGQVGRIEVEAVQESARHFSAMDLQYGGRVAAGVAGESLRWAVGLLDRPMTSGTRKALYSAVASLSDRVAWSFHDSGLKYQTGRLSELAIRTGNEGNDPTLTAHVRLNVSLFMETRPVDAASMLTGVYQESRVHPLERANVAAGLARHLGNAGNVREARNLLGLAEDLIGKEYPDGVPSWAGFLSEPHLCAILGHSYRAIGEYSKAAAYYQQTLLDFGPERGRGRVMVLTRLGLVRLAQGRVEDAREQADAARQAMTAVNSVRAREDLDKLTRRLDELV</sequence>
<keyword evidence="2" id="KW-1185">Reference proteome</keyword>